<evidence type="ECO:0000256" key="1">
    <source>
        <dbReference type="SAM" id="Phobius"/>
    </source>
</evidence>
<organism evidence="2">
    <name type="scientific">Hexamita inflata</name>
    <dbReference type="NCBI Taxonomy" id="28002"/>
    <lineage>
        <taxon>Eukaryota</taxon>
        <taxon>Metamonada</taxon>
        <taxon>Diplomonadida</taxon>
        <taxon>Hexamitidae</taxon>
        <taxon>Hexamitinae</taxon>
        <taxon>Hexamita</taxon>
    </lineage>
</organism>
<reference evidence="3 4" key="2">
    <citation type="submission" date="2024-07" db="EMBL/GenBank/DDBJ databases">
        <authorList>
            <person name="Akdeniz Z."/>
        </authorList>
    </citation>
    <scope>NUCLEOTIDE SEQUENCE [LARGE SCALE GENOMIC DNA]</scope>
</reference>
<evidence type="ECO:0000313" key="2">
    <source>
        <dbReference type="EMBL" id="CAI9923247.1"/>
    </source>
</evidence>
<dbReference type="EMBL" id="CAXDID020000012">
    <property type="protein sequence ID" value="CAL5980411.1"/>
    <property type="molecule type" value="Genomic_DNA"/>
</dbReference>
<dbReference type="EMBL" id="CATOUU010000279">
    <property type="protein sequence ID" value="CAI9923247.1"/>
    <property type="molecule type" value="Genomic_DNA"/>
</dbReference>
<gene>
    <name evidence="2" type="ORF">HINF_LOCUS10892</name>
    <name evidence="3" type="ORF">HINF_LOCUS6159</name>
</gene>
<accession>A0AA86TQS1</accession>
<comment type="caution">
    <text evidence="2">The sequence shown here is derived from an EMBL/GenBank/DDBJ whole genome shotgun (WGS) entry which is preliminary data.</text>
</comment>
<evidence type="ECO:0000313" key="4">
    <source>
        <dbReference type="Proteomes" id="UP001642409"/>
    </source>
</evidence>
<evidence type="ECO:0000313" key="3">
    <source>
        <dbReference type="EMBL" id="CAL5980411.1"/>
    </source>
</evidence>
<feature type="transmembrane region" description="Helical" evidence="1">
    <location>
        <begin position="57"/>
        <end position="78"/>
    </location>
</feature>
<reference evidence="2" key="1">
    <citation type="submission" date="2023-06" db="EMBL/GenBank/DDBJ databases">
        <authorList>
            <person name="Kurt Z."/>
        </authorList>
    </citation>
    <scope>NUCLEOTIDE SEQUENCE</scope>
</reference>
<dbReference type="AlphaFoldDB" id="A0AA86TQS1"/>
<proteinExistence type="predicted"/>
<dbReference type="Proteomes" id="UP001642409">
    <property type="component" value="Unassembled WGS sequence"/>
</dbReference>
<protein>
    <submittedName>
        <fullName evidence="3">Hypothetical_protein</fullName>
    </submittedName>
</protein>
<keyword evidence="1" id="KW-0812">Transmembrane</keyword>
<name>A0AA86TQS1_9EUKA</name>
<keyword evidence="4" id="KW-1185">Reference proteome</keyword>
<keyword evidence="1" id="KW-1133">Transmembrane helix</keyword>
<keyword evidence="1" id="KW-0472">Membrane</keyword>
<sequence length="154" mass="18069">MTNTIDKLSQLISPVSQNRNLNLTKSLFMMQQLNIVQHEYGFIFSPRMRYQFSGFDALSTFGLVFLFVLAHLSLRYAICFAMQYKSGIKSHVCIFECVQRAIITSLTFAFYKQCKTKPSPNHMRDRRDFYHARTTQMIRFQLQRSSSVFTTADY</sequence>